<protein>
    <submittedName>
        <fullName evidence="1">Uncharacterized protein</fullName>
    </submittedName>
</protein>
<dbReference type="Proteomes" id="UP001186974">
    <property type="component" value="Unassembled WGS sequence"/>
</dbReference>
<organism evidence="1 2">
    <name type="scientific">Coniosporium uncinatum</name>
    <dbReference type="NCBI Taxonomy" id="93489"/>
    <lineage>
        <taxon>Eukaryota</taxon>
        <taxon>Fungi</taxon>
        <taxon>Dikarya</taxon>
        <taxon>Ascomycota</taxon>
        <taxon>Pezizomycotina</taxon>
        <taxon>Dothideomycetes</taxon>
        <taxon>Dothideomycetes incertae sedis</taxon>
        <taxon>Coniosporium</taxon>
    </lineage>
</organism>
<comment type="caution">
    <text evidence="1">The sequence shown here is derived from an EMBL/GenBank/DDBJ whole genome shotgun (WGS) entry which is preliminary data.</text>
</comment>
<accession>A0ACC3DB06</accession>
<sequence>MISQGLSTRSYKSEHTFSMDDLRSALEHYDRPASHPDTEKPHGPMHIAPDDAAAVPAHNTEGKDSGGNVTNMQGPVNKDTNQSLGNYDMGEHDTKNKDTDEADSTKPCARKADCTSEKASGGPINSPDPNLVQQDTECVICGKKNARACNRCHQIYYCSKACQEIDWSCHKLLCKTAKAHPSRQHEGLARAILLSENGKKPQWVYVAIEEGADDEEFEKEDERRWLNCEDIVEVMSDLGETKDGIRPAYI</sequence>
<evidence type="ECO:0000313" key="1">
    <source>
        <dbReference type="EMBL" id="KAK3064624.1"/>
    </source>
</evidence>
<keyword evidence="2" id="KW-1185">Reference proteome</keyword>
<dbReference type="EMBL" id="JAWDJW010006465">
    <property type="protein sequence ID" value="KAK3064624.1"/>
    <property type="molecule type" value="Genomic_DNA"/>
</dbReference>
<proteinExistence type="predicted"/>
<reference evidence="1" key="1">
    <citation type="submission" date="2024-09" db="EMBL/GenBank/DDBJ databases">
        <title>Black Yeasts Isolated from many extreme environments.</title>
        <authorList>
            <person name="Coleine C."/>
            <person name="Stajich J.E."/>
            <person name="Selbmann L."/>
        </authorList>
    </citation>
    <scope>NUCLEOTIDE SEQUENCE</scope>
    <source>
        <strain evidence="1">CCFEE 5737</strain>
    </source>
</reference>
<evidence type="ECO:0000313" key="2">
    <source>
        <dbReference type="Proteomes" id="UP001186974"/>
    </source>
</evidence>
<name>A0ACC3DB06_9PEZI</name>
<gene>
    <name evidence="1" type="ORF">LTS18_005531</name>
</gene>